<reference evidence="2 3" key="1">
    <citation type="submission" date="2021-01" db="EMBL/GenBank/DDBJ databases">
        <title>Whole genome shotgun sequence of Actinoplanes palleronii NBRC 14916.</title>
        <authorList>
            <person name="Komaki H."/>
            <person name="Tamura T."/>
        </authorList>
    </citation>
    <scope>NUCLEOTIDE SEQUENCE [LARGE SCALE GENOMIC DNA]</scope>
    <source>
        <strain evidence="2 3">NBRC 14916</strain>
    </source>
</reference>
<feature type="domain" description="Condensation" evidence="1">
    <location>
        <begin position="28"/>
        <end position="335"/>
    </location>
</feature>
<accession>A0ABQ4BB04</accession>
<keyword evidence="3" id="KW-1185">Reference proteome</keyword>
<dbReference type="InterPro" id="IPR023213">
    <property type="entry name" value="CAT-like_dom_sf"/>
</dbReference>
<dbReference type="EMBL" id="BOMS01000049">
    <property type="protein sequence ID" value="GIE67571.1"/>
    <property type="molecule type" value="Genomic_DNA"/>
</dbReference>
<dbReference type="SUPFAM" id="SSF52777">
    <property type="entry name" value="CoA-dependent acyltransferases"/>
    <property type="match status" value="2"/>
</dbReference>
<dbReference type="Pfam" id="PF00668">
    <property type="entry name" value="Condensation"/>
    <property type="match status" value="1"/>
</dbReference>
<evidence type="ECO:0000313" key="3">
    <source>
        <dbReference type="Proteomes" id="UP000624709"/>
    </source>
</evidence>
<protein>
    <recommendedName>
        <fullName evidence="1">Condensation domain-containing protein</fullName>
    </recommendedName>
</protein>
<dbReference type="PANTHER" id="PTHR45527">
    <property type="entry name" value="NONRIBOSOMAL PEPTIDE SYNTHETASE"/>
    <property type="match status" value="1"/>
</dbReference>
<organism evidence="2 3">
    <name type="scientific">Actinoplanes palleronii</name>
    <dbReference type="NCBI Taxonomy" id="113570"/>
    <lineage>
        <taxon>Bacteria</taxon>
        <taxon>Bacillati</taxon>
        <taxon>Actinomycetota</taxon>
        <taxon>Actinomycetes</taxon>
        <taxon>Micromonosporales</taxon>
        <taxon>Micromonosporaceae</taxon>
        <taxon>Actinoplanes</taxon>
    </lineage>
</organism>
<dbReference type="PANTHER" id="PTHR45527:SF1">
    <property type="entry name" value="FATTY ACID SYNTHASE"/>
    <property type="match status" value="1"/>
</dbReference>
<evidence type="ECO:0000259" key="1">
    <source>
        <dbReference type="Pfam" id="PF00668"/>
    </source>
</evidence>
<dbReference type="RefSeq" id="WP_203826069.1">
    <property type="nucleotide sequence ID" value="NZ_BAAATY010000011.1"/>
</dbReference>
<comment type="caution">
    <text evidence="2">The sequence shown here is derived from an EMBL/GenBank/DDBJ whole genome shotgun (WGS) entry which is preliminary data.</text>
</comment>
<dbReference type="Proteomes" id="UP000624709">
    <property type="component" value="Unassembled WGS sequence"/>
</dbReference>
<dbReference type="InterPro" id="IPR001242">
    <property type="entry name" value="Condensation_dom"/>
</dbReference>
<name>A0ABQ4BB04_9ACTN</name>
<sequence>MSRFPLSSPQQLWCSGDQGYQAGFFAGAFVMATALRVTGPIDVDALRGALDDLVVRHEILRTVVERTAEPYQQVHEPAPVPLQVRDVPADRPGSRDTIAEELLNEAERSTLDPRQAPGLHAVLTRFDDEDAVLALITHHTGSDEWSNRVLVRDLAALYRARVTGAEAALPPVVHYREFAAAQRAAADGPDGETAAKFWQDKLSGVRIFAVPTDRDVPERHHEPYSAVNFVVGRDVMGAIGDLAAQERTDVPTVLLAAFNVLVHAVAGTTDQAIDTLTTGRTEARFDDTAGPVMNFVVLRTDLGRCASLRDVVAATRDVCRETYANEIPIQHIERAVPELMTPNDEPRKTNCIVGVFPHPSGVGTPRLAGGSTEIYKRPSVTPVGPWIPHGVAWGMHPHPGGELSGCVQFNTEDLDASTVSGWTGTYQSILRDLATDPGRTWTAR</sequence>
<dbReference type="Gene3D" id="3.30.559.10">
    <property type="entry name" value="Chloramphenicol acetyltransferase-like domain"/>
    <property type="match status" value="1"/>
</dbReference>
<evidence type="ECO:0000313" key="2">
    <source>
        <dbReference type="EMBL" id="GIE67571.1"/>
    </source>
</evidence>
<gene>
    <name evidence="2" type="ORF">Apa02nite_036790</name>
</gene>
<proteinExistence type="predicted"/>
<dbReference type="Gene3D" id="3.30.559.30">
    <property type="entry name" value="Nonribosomal peptide synthetase, condensation domain"/>
    <property type="match status" value="1"/>
</dbReference>